<dbReference type="GO" id="GO:1990228">
    <property type="term" value="C:sulfurtransferase complex"/>
    <property type="evidence" value="ECO:0007669"/>
    <property type="project" value="TreeGrafter"/>
</dbReference>
<sequence>MLHILTNTDNLQALYRKELPVNVEQDVFLLTQDCVYAGMLDHKDHLMILSLKQCYFLQEDMEARGLKSLISDNIQLVNYSSFVSLTQEYSPVVTW</sequence>
<evidence type="ECO:0000313" key="1">
    <source>
        <dbReference type="EMBL" id="RYU43994.1"/>
    </source>
</evidence>
<evidence type="ECO:0000313" key="4">
    <source>
        <dbReference type="Proteomes" id="UP000293465"/>
    </source>
</evidence>
<dbReference type="InterPro" id="IPR027396">
    <property type="entry name" value="DsrEFH-like"/>
</dbReference>
<dbReference type="AlphaFoldDB" id="A0A4Q5KUP3"/>
<dbReference type="PANTHER" id="PTHR37526">
    <property type="entry name" value="PROTEIN TUSB"/>
    <property type="match status" value="1"/>
</dbReference>
<dbReference type="PANTHER" id="PTHR37526:SF1">
    <property type="entry name" value="PROTEIN TUSB"/>
    <property type="match status" value="1"/>
</dbReference>
<comment type="caution">
    <text evidence="2">The sequence shown here is derived from an EMBL/GenBank/DDBJ whole genome shotgun (WGS) entry which is preliminary data.</text>
</comment>
<accession>A0A4Q5KUP3</accession>
<dbReference type="GO" id="GO:0002143">
    <property type="term" value="P:tRNA wobble position uridine thiolation"/>
    <property type="evidence" value="ECO:0007669"/>
    <property type="project" value="InterPro"/>
</dbReference>
<dbReference type="Proteomes" id="UP000294063">
    <property type="component" value="Unassembled WGS sequence"/>
</dbReference>
<dbReference type="SUPFAM" id="SSF75169">
    <property type="entry name" value="DsrEFH-like"/>
    <property type="match status" value="1"/>
</dbReference>
<evidence type="ECO:0000313" key="2">
    <source>
        <dbReference type="EMBL" id="RYU49220.1"/>
    </source>
</evidence>
<organism evidence="2 5">
    <name type="scientific">Aliivibrio finisterrensis</name>
    <dbReference type="NCBI Taxonomy" id="511998"/>
    <lineage>
        <taxon>Bacteria</taxon>
        <taxon>Pseudomonadati</taxon>
        <taxon>Pseudomonadota</taxon>
        <taxon>Gammaproteobacteria</taxon>
        <taxon>Vibrionales</taxon>
        <taxon>Vibrionaceae</taxon>
        <taxon>Aliivibrio</taxon>
    </lineage>
</organism>
<proteinExistence type="predicted"/>
<evidence type="ECO:0000313" key="3">
    <source>
        <dbReference type="EMBL" id="RYU61765.1"/>
    </source>
</evidence>
<dbReference type="RefSeq" id="WP_130046146.1">
    <property type="nucleotide sequence ID" value="NZ_SEZJ01000020.1"/>
</dbReference>
<dbReference type="NCBIfam" id="TIGR03011">
    <property type="entry name" value="sulf_tusB_dsrH"/>
    <property type="match status" value="1"/>
</dbReference>
<reference evidence="4 5" key="1">
    <citation type="submission" date="2019-02" db="EMBL/GenBank/DDBJ databases">
        <title>Genome sequences of Aliivibrio finisterrensis strains from farmed Atlantic salmon.</title>
        <authorList>
            <person name="Bowman J.P."/>
        </authorList>
    </citation>
    <scope>NUCLEOTIDE SEQUENCE [LARGE SCALE GENOMIC DNA]</scope>
    <source>
        <strain evidence="3 6">A21</strain>
        <strain evidence="1 4">A32</strain>
        <strain evidence="2 5">A46</strain>
    </source>
</reference>
<keyword evidence="2" id="KW-0808">Transferase</keyword>
<dbReference type="GeneID" id="56276752"/>
<dbReference type="EMBL" id="SEZJ01000020">
    <property type="protein sequence ID" value="RYU43994.1"/>
    <property type="molecule type" value="Genomic_DNA"/>
</dbReference>
<dbReference type="Gene3D" id="3.40.1260.10">
    <property type="entry name" value="DsrEFH-like"/>
    <property type="match status" value="1"/>
</dbReference>
<dbReference type="Proteomes" id="UP000293465">
    <property type="component" value="Unassembled WGS sequence"/>
</dbReference>
<gene>
    <name evidence="2" type="primary">dsrH</name>
    <name evidence="1" type="ORF">ERW49_16895</name>
    <name evidence="3" type="ORF">ERW53_17615</name>
    <name evidence="2" type="ORF">ERW57_15845</name>
</gene>
<dbReference type="EMBL" id="SEZK01000035">
    <property type="protein sequence ID" value="RYU49220.1"/>
    <property type="molecule type" value="Genomic_DNA"/>
</dbReference>
<dbReference type="OrthoDB" id="9795117at2"/>
<protein>
    <submittedName>
        <fullName evidence="2">Sulfurtransferase complex subunit TusB</fullName>
    </submittedName>
</protein>
<evidence type="ECO:0000313" key="6">
    <source>
        <dbReference type="Proteomes" id="UP000294166"/>
    </source>
</evidence>
<dbReference type="EMBL" id="SEZN01000041">
    <property type="protein sequence ID" value="RYU61765.1"/>
    <property type="molecule type" value="Genomic_DNA"/>
</dbReference>
<keyword evidence="6" id="KW-1185">Reference proteome</keyword>
<dbReference type="Proteomes" id="UP000294166">
    <property type="component" value="Unassembled WGS sequence"/>
</dbReference>
<dbReference type="Pfam" id="PF04077">
    <property type="entry name" value="DsrH"/>
    <property type="match status" value="1"/>
</dbReference>
<dbReference type="InterPro" id="IPR007215">
    <property type="entry name" value="Sulphur_relay_TusB/DsrH"/>
</dbReference>
<name>A0A4Q5KUP3_9GAMM</name>
<evidence type="ECO:0000313" key="5">
    <source>
        <dbReference type="Proteomes" id="UP000294063"/>
    </source>
</evidence>
<dbReference type="GO" id="GO:0016740">
    <property type="term" value="F:transferase activity"/>
    <property type="evidence" value="ECO:0007669"/>
    <property type="project" value="UniProtKB-KW"/>
</dbReference>